<evidence type="ECO:0000259" key="13">
    <source>
        <dbReference type="PROSITE" id="PS50195"/>
    </source>
</evidence>
<dbReference type="PANTHER" id="PTHR45963">
    <property type="entry name" value="RE52028P"/>
    <property type="match status" value="1"/>
</dbReference>
<evidence type="ECO:0000256" key="2">
    <source>
        <dbReference type="ARBA" id="ARBA00004255"/>
    </source>
</evidence>
<evidence type="ECO:0000256" key="4">
    <source>
        <dbReference type="ARBA" id="ARBA00010883"/>
    </source>
</evidence>
<dbReference type="GO" id="GO:0032456">
    <property type="term" value="P:endocytic recycling"/>
    <property type="evidence" value="ECO:0007669"/>
    <property type="project" value="TreeGrafter"/>
</dbReference>
<keyword evidence="9" id="KW-0333">Golgi apparatus</keyword>
<evidence type="ECO:0000256" key="11">
    <source>
        <dbReference type="ARBA" id="ARBA00023136"/>
    </source>
</evidence>
<accession>A0AAV5RS26</accession>
<comment type="function">
    <text evidence="12">Required for retention of late Golgi membrane proteins. Component of the retrieval machinery that functions by direct interaction with the cytosolic tails of certain TGN membrane proteins during the sorting/budding process at the prevacuolar compartment. Binds phosphatidylinositol 3-phosphate (PtdIns(P3)).</text>
</comment>
<dbReference type="PANTHER" id="PTHR45963:SF2">
    <property type="entry name" value="RE52028P"/>
    <property type="match status" value="1"/>
</dbReference>
<evidence type="ECO:0000313" key="15">
    <source>
        <dbReference type="Proteomes" id="UP001377567"/>
    </source>
</evidence>
<dbReference type="Proteomes" id="UP001377567">
    <property type="component" value="Unassembled WGS sequence"/>
</dbReference>
<name>A0AAV5RS26_MAUHU</name>
<dbReference type="InterPro" id="IPR051074">
    <property type="entry name" value="Sorting_Nexin"/>
</dbReference>
<comment type="caution">
    <text evidence="14">The sequence shown here is derived from an EMBL/GenBank/DDBJ whole genome shotgun (WGS) entry which is preliminary data.</text>
</comment>
<evidence type="ECO:0000256" key="5">
    <source>
        <dbReference type="ARBA" id="ARBA00020436"/>
    </source>
</evidence>
<keyword evidence="7" id="KW-0963">Cytoplasm</keyword>
<dbReference type="EMBL" id="BTGD01000002">
    <property type="protein sequence ID" value="GMM54404.1"/>
    <property type="molecule type" value="Genomic_DNA"/>
</dbReference>
<evidence type="ECO:0000256" key="7">
    <source>
        <dbReference type="ARBA" id="ARBA00022490"/>
    </source>
</evidence>
<dbReference type="SMART" id="SM00312">
    <property type="entry name" value="PX"/>
    <property type="match status" value="1"/>
</dbReference>
<evidence type="ECO:0000256" key="8">
    <source>
        <dbReference type="ARBA" id="ARBA00022927"/>
    </source>
</evidence>
<feature type="domain" description="PX" evidence="13">
    <location>
        <begin position="37"/>
        <end position="177"/>
    </location>
</feature>
<reference evidence="14 15" key="1">
    <citation type="journal article" date="2023" name="Elife">
        <title>Identification of key yeast species and microbe-microbe interactions impacting larval growth of Drosophila in the wild.</title>
        <authorList>
            <person name="Mure A."/>
            <person name="Sugiura Y."/>
            <person name="Maeda R."/>
            <person name="Honda K."/>
            <person name="Sakurai N."/>
            <person name="Takahashi Y."/>
            <person name="Watada M."/>
            <person name="Katoh T."/>
            <person name="Gotoh A."/>
            <person name="Gotoh Y."/>
            <person name="Taniguchi I."/>
            <person name="Nakamura K."/>
            <person name="Hayashi T."/>
            <person name="Katayama T."/>
            <person name="Uemura T."/>
            <person name="Hattori Y."/>
        </authorList>
    </citation>
    <scope>NUCLEOTIDE SEQUENCE [LARGE SCALE GENOMIC DNA]</scope>
    <source>
        <strain evidence="14 15">KH-74</strain>
    </source>
</reference>
<keyword evidence="11" id="KW-0472">Membrane</keyword>
<dbReference type="GO" id="GO:0000139">
    <property type="term" value="C:Golgi membrane"/>
    <property type="evidence" value="ECO:0007669"/>
    <property type="project" value="UniProtKB-SubCell"/>
</dbReference>
<evidence type="ECO:0000256" key="12">
    <source>
        <dbReference type="ARBA" id="ARBA00025533"/>
    </source>
</evidence>
<keyword evidence="8" id="KW-0653">Protein transport</keyword>
<dbReference type="InterPro" id="IPR001683">
    <property type="entry name" value="PX_dom"/>
</dbReference>
<dbReference type="Gene3D" id="3.30.1520.10">
    <property type="entry name" value="Phox-like domain"/>
    <property type="match status" value="1"/>
</dbReference>
<keyword evidence="10" id="KW-0446">Lipid-binding</keyword>
<dbReference type="SUPFAM" id="SSF64268">
    <property type="entry name" value="PX domain"/>
    <property type="match status" value="1"/>
</dbReference>
<dbReference type="GO" id="GO:0030904">
    <property type="term" value="C:retromer complex"/>
    <property type="evidence" value="ECO:0007669"/>
    <property type="project" value="TreeGrafter"/>
</dbReference>
<dbReference type="AlphaFoldDB" id="A0AAV5RS26"/>
<dbReference type="GO" id="GO:0015031">
    <property type="term" value="P:protein transport"/>
    <property type="evidence" value="ECO:0007669"/>
    <property type="project" value="UniProtKB-KW"/>
</dbReference>
<proteinExistence type="inferred from homology"/>
<dbReference type="GO" id="GO:0031901">
    <property type="term" value="C:early endosome membrane"/>
    <property type="evidence" value="ECO:0007669"/>
    <property type="project" value="TreeGrafter"/>
</dbReference>
<evidence type="ECO:0000256" key="6">
    <source>
        <dbReference type="ARBA" id="ARBA00022448"/>
    </source>
</evidence>
<evidence type="ECO:0000256" key="10">
    <source>
        <dbReference type="ARBA" id="ARBA00023121"/>
    </source>
</evidence>
<evidence type="ECO:0000256" key="1">
    <source>
        <dbReference type="ARBA" id="ARBA00004179"/>
    </source>
</evidence>
<comment type="similarity">
    <text evidence="4">Belongs to the sorting nexin family.</text>
</comment>
<dbReference type="Pfam" id="PF00787">
    <property type="entry name" value="PX"/>
    <property type="match status" value="1"/>
</dbReference>
<organism evidence="14 15">
    <name type="scientific">Maudiozyma humilis</name>
    <name type="common">Sour dough yeast</name>
    <name type="synonym">Kazachstania humilis</name>
    <dbReference type="NCBI Taxonomy" id="51915"/>
    <lineage>
        <taxon>Eukaryota</taxon>
        <taxon>Fungi</taxon>
        <taxon>Dikarya</taxon>
        <taxon>Ascomycota</taxon>
        <taxon>Saccharomycotina</taxon>
        <taxon>Saccharomycetes</taxon>
        <taxon>Saccharomycetales</taxon>
        <taxon>Saccharomycetaceae</taxon>
        <taxon>Maudiozyma</taxon>
    </lineage>
</organism>
<protein>
    <recommendedName>
        <fullName evidence="5">Sorting nexin-3</fullName>
    </recommendedName>
</protein>
<dbReference type="GO" id="GO:0034499">
    <property type="term" value="P:late endosome to Golgi transport"/>
    <property type="evidence" value="ECO:0007669"/>
    <property type="project" value="TreeGrafter"/>
</dbReference>
<evidence type="ECO:0000256" key="3">
    <source>
        <dbReference type="ARBA" id="ARBA00004496"/>
    </source>
</evidence>
<evidence type="ECO:0000313" key="14">
    <source>
        <dbReference type="EMBL" id="GMM54404.1"/>
    </source>
</evidence>
<keyword evidence="15" id="KW-1185">Reference proteome</keyword>
<keyword evidence="6" id="KW-0813">Transport</keyword>
<dbReference type="InterPro" id="IPR036871">
    <property type="entry name" value="PX_dom_sf"/>
</dbReference>
<dbReference type="PROSITE" id="PS50195">
    <property type="entry name" value="PX"/>
    <property type="match status" value="1"/>
</dbReference>
<dbReference type="GO" id="GO:0032266">
    <property type="term" value="F:phosphatidylinositol-3-phosphate binding"/>
    <property type="evidence" value="ECO:0007669"/>
    <property type="project" value="TreeGrafter"/>
</dbReference>
<sequence>MNFQSFGAAESALLPSKHRRVAPQESYAEEEPFLEVEVHSPQTQRVRHNNGSEETYTDYEVVCRTNLPGFSDTPHEQGRGISAATTGATVSLVVRRRYSDFEFFKKCLGRETALLNMPHVAVPSLPGKTILQNRFSASTIEERCRGLDRWLRHVAGHPLLQSRSQVLVRFLRNEKFIG</sequence>
<comment type="subcellular location">
    <subcellularLocation>
        <location evidence="3">Cytoplasm</location>
    </subcellularLocation>
    <subcellularLocation>
        <location evidence="2">Golgi apparatus membrane</location>
        <topology evidence="2">Peripheral membrane protein</topology>
        <orientation evidence="2">Cytoplasmic side</orientation>
    </subcellularLocation>
    <subcellularLocation>
        <location evidence="1">Prevacuolar compartment membrane</location>
        <topology evidence="1">Peripheral membrane protein</topology>
        <orientation evidence="1">Cytoplasmic side</orientation>
    </subcellularLocation>
</comment>
<gene>
    <name evidence="14" type="ORF">DAKH74_010200</name>
</gene>
<evidence type="ECO:0000256" key="9">
    <source>
        <dbReference type="ARBA" id="ARBA00023034"/>
    </source>
</evidence>